<dbReference type="AlphaFoldDB" id="A0A8M1KJ70"/>
<dbReference type="PANTHER" id="PTHR11533">
    <property type="entry name" value="PROTEASE M1 ZINC METALLOPROTEASE"/>
    <property type="match status" value="1"/>
</dbReference>
<dbReference type="GO" id="GO:0005615">
    <property type="term" value="C:extracellular space"/>
    <property type="evidence" value="ECO:0007669"/>
    <property type="project" value="TreeGrafter"/>
</dbReference>
<dbReference type="Proteomes" id="UP000515152">
    <property type="component" value="Unplaced"/>
</dbReference>
<dbReference type="InterPro" id="IPR050344">
    <property type="entry name" value="Peptidase_M1_aminopeptidases"/>
</dbReference>
<proteinExistence type="inferred from homology"/>
<protein>
    <submittedName>
        <fullName evidence="4">Endoplasmic reticulum aminopeptidase 1-like</fullName>
    </submittedName>
</protein>
<dbReference type="InterPro" id="IPR024571">
    <property type="entry name" value="ERAP1-like_C_dom"/>
</dbReference>
<feature type="domain" description="ERAP1-like C-terminal" evidence="2">
    <location>
        <begin position="3"/>
        <end position="157"/>
    </location>
</feature>
<evidence type="ECO:0000259" key="2">
    <source>
        <dbReference type="Pfam" id="PF11838"/>
    </source>
</evidence>
<dbReference type="GO" id="GO:0042277">
    <property type="term" value="F:peptide binding"/>
    <property type="evidence" value="ECO:0007669"/>
    <property type="project" value="TreeGrafter"/>
</dbReference>
<dbReference type="OrthoDB" id="10031169at2759"/>
<dbReference type="GO" id="GO:0070006">
    <property type="term" value="F:metalloaminopeptidase activity"/>
    <property type="evidence" value="ECO:0007669"/>
    <property type="project" value="TreeGrafter"/>
</dbReference>
<name>A0A8M1KJ70_CLUHA</name>
<dbReference type="GO" id="GO:0008270">
    <property type="term" value="F:zinc ion binding"/>
    <property type="evidence" value="ECO:0007669"/>
    <property type="project" value="TreeGrafter"/>
</dbReference>
<dbReference type="GO" id="GO:0005737">
    <property type="term" value="C:cytoplasm"/>
    <property type="evidence" value="ECO:0007669"/>
    <property type="project" value="TreeGrafter"/>
</dbReference>
<dbReference type="GeneID" id="122131944"/>
<evidence type="ECO:0000313" key="3">
    <source>
        <dbReference type="Proteomes" id="UP000515152"/>
    </source>
</evidence>
<keyword evidence="3" id="KW-1185">Reference proteome</keyword>
<evidence type="ECO:0000256" key="1">
    <source>
        <dbReference type="ARBA" id="ARBA00010136"/>
    </source>
</evidence>
<dbReference type="Pfam" id="PF11838">
    <property type="entry name" value="ERAP1_C"/>
    <property type="match status" value="1"/>
</dbReference>
<dbReference type="RefSeq" id="XP_042562600.1">
    <property type="nucleotide sequence ID" value="XM_042706666.1"/>
</dbReference>
<sequence>MRLPSDVSLVVYTEGARSEAGWDFLLEKYLLSISPSEKSTIKAALSYSPLTHKLQWLLEKSLEGEVLKTQDLPSLLITVSKNPKGYKLAWGFLRAHWYKLVSKFDLGSSAISRLAVGVTDQYSTQEMLEEVRQFFGSLPTEAGGELRSIQRALETIEENVRWMDRNLPLLKAWLDRRHGV</sequence>
<evidence type="ECO:0000313" key="4">
    <source>
        <dbReference type="RefSeq" id="XP_042562600.1"/>
    </source>
</evidence>
<dbReference type="GO" id="GO:0043171">
    <property type="term" value="P:peptide catabolic process"/>
    <property type="evidence" value="ECO:0007669"/>
    <property type="project" value="TreeGrafter"/>
</dbReference>
<organism evidence="3 4">
    <name type="scientific">Clupea harengus</name>
    <name type="common">Atlantic herring</name>
    <dbReference type="NCBI Taxonomy" id="7950"/>
    <lineage>
        <taxon>Eukaryota</taxon>
        <taxon>Metazoa</taxon>
        <taxon>Chordata</taxon>
        <taxon>Craniata</taxon>
        <taxon>Vertebrata</taxon>
        <taxon>Euteleostomi</taxon>
        <taxon>Actinopterygii</taxon>
        <taxon>Neopterygii</taxon>
        <taxon>Teleostei</taxon>
        <taxon>Clupei</taxon>
        <taxon>Clupeiformes</taxon>
        <taxon>Clupeoidei</taxon>
        <taxon>Clupeidae</taxon>
        <taxon>Clupea</taxon>
    </lineage>
</organism>
<comment type="similarity">
    <text evidence="1">Belongs to the peptidase M1 family.</text>
</comment>
<accession>A0A8M1KJ70</accession>
<reference evidence="4" key="1">
    <citation type="submission" date="2025-08" db="UniProtKB">
        <authorList>
            <consortium name="RefSeq"/>
        </authorList>
    </citation>
    <scope>IDENTIFICATION</scope>
</reference>
<gene>
    <name evidence="4" type="primary">LOC122131944</name>
</gene>
<dbReference type="FunFam" id="1.25.50.20:FF:000003">
    <property type="entry name" value="Leucyl-cystinyl aminopeptidase"/>
    <property type="match status" value="1"/>
</dbReference>
<dbReference type="GO" id="GO:0006508">
    <property type="term" value="P:proteolysis"/>
    <property type="evidence" value="ECO:0007669"/>
    <property type="project" value="TreeGrafter"/>
</dbReference>
<dbReference type="GO" id="GO:0016020">
    <property type="term" value="C:membrane"/>
    <property type="evidence" value="ECO:0007669"/>
    <property type="project" value="TreeGrafter"/>
</dbReference>
<dbReference type="PANTHER" id="PTHR11533:SF156">
    <property type="entry name" value="ENDOPLASMIC RETICULUM AMINOPEPTIDASE 1"/>
    <property type="match status" value="1"/>
</dbReference>
<dbReference type="KEGG" id="char:122131944"/>